<dbReference type="EMBL" id="QKYT01000732">
    <property type="protein sequence ID" value="RIA81877.1"/>
    <property type="molecule type" value="Genomic_DNA"/>
</dbReference>
<evidence type="ECO:0008006" key="3">
    <source>
        <dbReference type="Google" id="ProtNLM"/>
    </source>
</evidence>
<gene>
    <name evidence="1" type="ORF">C1645_836250</name>
</gene>
<accession>A0A397SCZ1</accession>
<comment type="caution">
    <text evidence="1">The sequence shown here is derived from an EMBL/GenBank/DDBJ whole genome shotgun (WGS) entry which is preliminary data.</text>
</comment>
<keyword evidence="2" id="KW-1185">Reference proteome</keyword>
<proteinExistence type="predicted"/>
<protein>
    <recommendedName>
        <fullName evidence="3">F-box domain-containing protein</fullName>
    </recommendedName>
</protein>
<sequence>MASSRLFSGFPELANQILQYHKDDFSTLFSCTLVNRSLCRITVPLLWENPFIITTRNYNFFKVYLQRLNNNDLMELGNVGIHIIPLNTLFNYPSFLKCLNILSLKIQIERWTREYSNFNSSFAWSRVKLIYKLLFKIITNEATLHTFEIMLVEPRIVSCFNNSFVLFYQRTDFIRSVKNLKLIISHFDMNTDALLTLLSFKCNSIKNLRIEFNKKLNKSNESNRVMLEKFSSDIINSHLNRITFDSNINHNLSLLKDSCSNNLRSIAFLRIDFSKINNFKEIMEHLNGLEFIDIMKCIIDSNFSQQLISINKQFKLRTLYIDDIYEIDSLKLLLQNFGNGLRNVIIGRKINDEMDQELLELMINFCKNIEYFNLEEFDKQSIRTVCDLIKNVGESLCHLSINCNCNTILYQDDENIRNSSELLQELGPVLPNRLEYFNLNLSINPVEFENFLVKSNDTFINDLMIENKLHENSILPQIKEHLMKNKRIKNISFDEGELSLFSRRNEVKEFKSHDICVFSGVELRIRNDRLLYD</sequence>
<dbReference type="AlphaFoldDB" id="A0A397SCZ1"/>
<dbReference type="OrthoDB" id="2305901at2759"/>
<dbReference type="Proteomes" id="UP000265703">
    <property type="component" value="Unassembled WGS sequence"/>
</dbReference>
<evidence type="ECO:0000313" key="2">
    <source>
        <dbReference type="Proteomes" id="UP000265703"/>
    </source>
</evidence>
<organism evidence="1 2">
    <name type="scientific">Glomus cerebriforme</name>
    <dbReference type="NCBI Taxonomy" id="658196"/>
    <lineage>
        <taxon>Eukaryota</taxon>
        <taxon>Fungi</taxon>
        <taxon>Fungi incertae sedis</taxon>
        <taxon>Mucoromycota</taxon>
        <taxon>Glomeromycotina</taxon>
        <taxon>Glomeromycetes</taxon>
        <taxon>Glomerales</taxon>
        <taxon>Glomeraceae</taxon>
        <taxon>Glomus</taxon>
    </lineage>
</organism>
<evidence type="ECO:0000313" key="1">
    <source>
        <dbReference type="EMBL" id="RIA81877.1"/>
    </source>
</evidence>
<reference evidence="1 2" key="1">
    <citation type="submission" date="2018-06" db="EMBL/GenBank/DDBJ databases">
        <title>Comparative genomics reveals the genomic features of Rhizophagus irregularis, R. cerebriforme, R. diaphanum and Gigaspora rosea, and their symbiotic lifestyle signature.</title>
        <authorList>
            <person name="Morin E."/>
            <person name="San Clemente H."/>
            <person name="Chen E.C.H."/>
            <person name="De La Providencia I."/>
            <person name="Hainaut M."/>
            <person name="Kuo A."/>
            <person name="Kohler A."/>
            <person name="Murat C."/>
            <person name="Tang N."/>
            <person name="Roy S."/>
            <person name="Loubradou J."/>
            <person name="Henrissat B."/>
            <person name="Grigoriev I.V."/>
            <person name="Corradi N."/>
            <person name="Roux C."/>
            <person name="Martin F.M."/>
        </authorList>
    </citation>
    <scope>NUCLEOTIDE SEQUENCE [LARGE SCALE GENOMIC DNA]</scope>
    <source>
        <strain evidence="1 2">DAOM 227022</strain>
    </source>
</reference>
<name>A0A397SCZ1_9GLOM</name>